<dbReference type="AlphaFoldDB" id="A0A1I1PYL5"/>
<reference evidence="2 3" key="1">
    <citation type="submission" date="2016-10" db="EMBL/GenBank/DDBJ databases">
        <authorList>
            <person name="de Groot N.N."/>
        </authorList>
    </citation>
    <scope>NUCLEOTIDE SEQUENCE [LARGE SCALE GENOMIC DNA]</scope>
    <source>
        <strain evidence="2 3">DSM 19548</strain>
    </source>
</reference>
<evidence type="ECO:0000313" key="3">
    <source>
        <dbReference type="Proteomes" id="UP000198728"/>
    </source>
</evidence>
<gene>
    <name evidence="2" type="ORF">SAMN04488094_11730</name>
</gene>
<accession>A0A1I1PYL5</accession>
<name>A0A1I1PYL5_9RHOB</name>
<dbReference type="RefSeq" id="WP_093362595.1">
    <property type="nucleotide sequence ID" value="NZ_FOLG01000017.1"/>
</dbReference>
<evidence type="ECO:0000313" key="2">
    <source>
        <dbReference type="EMBL" id="SFD14762.1"/>
    </source>
</evidence>
<dbReference type="Proteomes" id="UP000198728">
    <property type="component" value="Unassembled WGS sequence"/>
</dbReference>
<proteinExistence type="predicted"/>
<protein>
    <submittedName>
        <fullName evidence="2">Uncharacterized protein</fullName>
    </submittedName>
</protein>
<sequence length="198" mass="21308">MPRKRPTVTAPDETGWARPISAATPPPSLRTRERKNAASPSTETAHSDRSTAGNPRPDETEKVVDASQQPSKPAASGERVSIQLQVRVPDTLSHEVSALLKGNGLTDEHLRRLLAKEVAAMPFSAYAIPGSDELAAWKSGRSIGRARLSLPADLVTAYRAQHDPINVMPATNAGEAILAAHASEIWDRVIDKVRQFVG</sequence>
<dbReference type="EMBL" id="FOLG01000017">
    <property type="protein sequence ID" value="SFD14762.1"/>
    <property type="molecule type" value="Genomic_DNA"/>
</dbReference>
<evidence type="ECO:0000256" key="1">
    <source>
        <dbReference type="SAM" id="MobiDB-lite"/>
    </source>
</evidence>
<keyword evidence="3" id="KW-1185">Reference proteome</keyword>
<organism evidence="2 3">
    <name type="scientific">Tropicimonas isoalkanivorans</name>
    <dbReference type="NCBI Taxonomy" id="441112"/>
    <lineage>
        <taxon>Bacteria</taxon>
        <taxon>Pseudomonadati</taxon>
        <taxon>Pseudomonadota</taxon>
        <taxon>Alphaproteobacteria</taxon>
        <taxon>Rhodobacterales</taxon>
        <taxon>Roseobacteraceae</taxon>
        <taxon>Tropicimonas</taxon>
    </lineage>
</organism>
<feature type="region of interest" description="Disordered" evidence="1">
    <location>
        <begin position="1"/>
        <end position="80"/>
    </location>
</feature>